<keyword evidence="1" id="KW-0863">Zinc-finger</keyword>
<dbReference type="HOGENOM" id="CLU_039572_2_1_1"/>
<dbReference type="Gene3D" id="3.90.228.10">
    <property type="match status" value="1"/>
</dbReference>
<accession>D8SK49</accession>
<name>D8SK49_SELML</name>
<dbReference type="STRING" id="88036.D8SK49"/>
<dbReference type="FunCoup" id="D8SK49">
    <property type="interactions" value="280"/>
</dbReference>
<dbReference type="PANTHER" id="PTHR31681:SF3">
    <property type="entry name" value="OS04G0690100 PROTEIN"/>
    <property type="match status" value="1"/>
</dbReference>
<dbReference type="EMBL" id="GL377624">
    <property type="protein sequence ID" value="EFJ15273.1"/>
    <property type="molecule type" value="Genomic_DNA"/>
</dbReference>
<evidence type="ECO:0000259" key="2">
    <source>
        <dbReference type="PROSITE" id="PS50157"/>
    </source>
</evidence>
<keyword evidence="1" id="KW-0479">Metal-binding</keyword>
<dbReference type="PANTHER" id="PTHR31681">
    <property type="entry name" value="C2H2-LIKE ZINC FINGER PROTEIN"/>
    <property type="match status" value="1"/>
</dbReference>
<dbReference type="PROSITE" id="PS50157">
    <property type="entry name" value="ZINC_FINGER_C2H2_2"/>
    <property type="match status" value="1"/>
</dbReference>
<feature type="domain" description="C2H2-type" evidence="2">
    <location>
        <begin position="177"/>
        <end position="205"/>
    </location>
</feature>
<dbReference type="SUPFAM" id="SSF56399">
    <property type="entry name" value="ADP-ribosylation"/>
    <property type="match status" value="1"/>
</dbReference>
<dbReference type="InterPro" id="IPR013087">
    <property type="entry name" value="Znf_C2H2_type"/>
</dbReference>
<evidence type="ECO:0000256" key="1">
    <source>
        <dbReference type="PROSITE-ProRule" id="PRU00042"/>
    </source>
</evidence>
<dbReference type="Gramene" id="EFJ15273">
    <property type="protein sequence ID" value="EFJ15273"/>
    <property type="gene ID" value="SELMODRAFT_268776"/>
</dbReference>
<organism evidence="4">
    <name type="scientific">Selaginella moellendorffii</name>
    <name type="common">Spikemoss</name>
    <dbReference type="NCBI Taxonomy" id="88036"/>
    <lineage>
        <taxon>Eukaryota</taxon>
        <taxon>Viridiplantae</taxon>
        <taxon>Streptophyta</taxon>
        <taxon>Embryophyta</taxon>
        <taxon>Tracheophyta</taxon>
        <taxon>Lycopodiopsida</taxon>
        <taxon>Selaginellales</taxon>
        <taxon>Selaginellaceae</taxon>
        <taxon>Selaginella</taxon>
    </lineage>
</organism>
<keyword evidence="1" id="KW-0862">Zinc</keyword>
<evidence type="ECO:0000313" key="3">
    <source>
        <dbReference type="EMBL" id="EFJ15273.1"/>
    </source>
</evidence>
<proteinExistence type="predicted"/>
<dbReference type="KEGG" id="smo:SELMODRAFT_268776"/>
<dbReference type="PROSITE" id="PS00028">
    <property type="entry name" value="ZINC_FINGER_C2H2_1"/>
    <property type="match status" value="1"/>
</dbReference>
<dbReference type="GO" id="GO:0008270">
    <property type="term" value="F:zinc ion binding"/>
    <property type="evidence" value="ECO:0007669"/>
    <property type="project" value="UniProtKB-KW"/>
</dbReference>
<dbReference type="eggNOG" id="ENOG502QRFA">
    <property type="taxonomic scope" value="Eukaryota"/>
</dbReference>
<sequence>MPGPWLSWTRTLSCKSDTKDVVYDPKHQRHSSRIQPALARSSCNCSNLKDIVHGNTRVIHRASSSGSPQSIKDSADFLNEVSQDALFLEDHDNHHCNSASPCGDAPLLLPSSTSSSSSSSSGNHRQVLVVSRKRFGGSCNGCNVLDTMDSMVASCKDSLSVASAASMIARNCNLPHISCQKCGDCFTKIDALEHHHTIQHAVSELGRGDSSRNIIEIIFRSSWISSNSSIGRIERVLKVHNSQRTLARFEDYRDSVKLRANCMARKNARCIADGNELLRFYGSSVACPLGAHGSSSVCSLAHCSICRIIRSGFVSKNTKGICTTATSSSAHVEESFGGNAGKRAMVVCRVIAGRSYRTSCSTNGIGEISGCPNGYDSVVGGIGSDGGSLVVFNPRAVLPCFVVIYKCG</sequence>
<dbReference type="InParanoid" id="D8SK49"/>
<dbReference type="AlphaFoldDB" id="D8SK49"/>
<gene>
    <name evidence="3" type="ORF">SELMODRAFT_268776</name>
</gene>
<evidence type="ECO:0000313" key="4">
    <source>
        <dbReference type="Proteomes" id="UP000001514"/>
    </source>
</evidence>
<reference evidence="3 4" key="1">
    <citation type="journal article" date="2011" name="Science">
        <title>The Selaginella genome identifies genetic changes associated with the evolution of vascular plants.</title>
        <authorList>
            <person name="Banks J.A."/>
            <person name="Nishiyama T."/>
            <person name="Hasebe M."/>
            <person name="Bowman J.L."/>
            <person name="Gribskov M."/>
            <person name="dePamphilis C."/>
            <person name="Albert V.A."/>
            <person name="Aono N."/>
            <person name="Aoyama T."/>
            <person name="Ambrose B.A."/>
            <person name="Ashton N.W."/>
            <person name="Axtell M.J."/>
            <person name="Barker E."/>
            <person name="Barker M.S."/>
            <person name="Bennetzen J.L."/>
            <person name="Bonawitz N.D."/>
            <person name="Chapple C."/>
            <person name="Cheng C."/>
            <person name="Correa L.G."/>
            <person name="Dacre M."/>
            <person name="DeBarry J."/>
            <person name="Dreyer I."/>
            <person name="Elias M."/>
            <person name="Engstrom E.M."/>
            <person name="Estelle M."/>
            <person name="Feng L."/>
            <person name="Finet C."/>
            <person name="Floyd S.K."/>
            <person name="Frommer W.B."/>
            <person name="Fujita T."/>
            <person name="Gramzow L."/>
            <person name="Gutensohn M."/>
            <person name="Harholt J."/>
            <person name="Hattori M."/>
            <person name="Heyl A."/>
            <person name="Hirai T."/>
            <person name="Hiwatashi Y."/>
            <person name="Ishikawa M."/>
            <person name="Iwata M."/>
            <person name="Karol K.G."/>
            <person name="Koehler B."/>
            <person name="Kolukisaoglu U."/>
            <person name="Kubo M."/>
            <person name="Kurata T."/>
            <person name="Lalonde S."/>
            <person name="Li K."/>
            <person name="Li Y."/>
            <person name="Litt A."/>
            <person name="Lyons E."/>
            <person name="Manning G."/>
            <person name="Maruyama T."/>
            <person name="Michael T.P."/>
            <person name="Mikami K."/>
            <person name="Miyazaki S."/>
            <person name="Morinaga S."/>
            <person name="Murata T."/>
            <person name="Mueller-Roeber B."/>
            <person name="Nelson D.R."/>
            <person name="Obara M."/>
            <person name="Oguri Y."/>
            <person name="Olmstead R.G."/>
            <person name="Onodera N."/>
            <person name="Petersen B.L."/>
            <person name="Pils B."/>
            <person name="Prigge M."/>
            <person name="Rensing S.A."/>
            <person name="Riano-Pachon D.M."/>
            <person name="Roberts A.W."/>
            <person name="Sato Y."/>
            <person name="Scheller H.V."/>
            <person name="Schulz B."/>
            <person name="Schulz C."/>
            <person name="Shakirov E.V."/>
            <person name="Shibagaki N."/>
            <person name="Shinohara N."/>
            <person name="Shippen D.E."/>
            <person name="Soerensen I."/>
            <person name="Sotooka R."/>
            <person name="Sugimoto N."/>
            <person name="Sugita M."/>
            <person name="Sumikawa N."/>
            <person name="Tanurdzic M."/>
            <person name="Theissen G."/>
            <person name="Ulvskov P."/>
            <person name="Wakazuki S."/>
            <person name="Weng J.K."/>
            <person name="Willats W.W."/>
            <person name="Wipf D."/>
            <person name="Wolf P.G."/>
            <person name="Yang L."/>
            <person name="Zimmer A.D."/>
            <person name="Zhu Q."/>
            <person name="Mitros T."/>
            <person name="Hellsten U."/>
            <person name="Loque D."/>
            <person name="Otillar R."/>
            <person name="Salamov A."/>
            <person name="Schmutz J."/>
            <person name="Shapiro H."/>
            <person name="Lindquist E."/>
            <person name="Lucas S."/>
            <person name="Rokhsar D."/>
            <person name="Grigoriev I.V."/>
        </authorList>
    </citation>
    <scope>NUCLEOTIDE SEQUENCE [LARGE SCALE GENOMIC DNA]</scope>
</reference>
<keyword evidence="4" id="KW-1185">Reference proteome</keyword>
<dbReference type="Proteomes" id="UP000001514">
    <property type="component" value="Unassembled WGS sequence"/>
</dbReference>
<protein>
    <recommendedName>
        <fullName evidence="2">C2H2-type domain-containing protein</fullName>
    </recommendedName>
</protein>
<dbReference type="OMA" id="KREINHT"/>